<dbReference type="Gene3D" id="3.40.50.1010">
    <property type="entry name" value="5'-nuclease"/>
    <property type="match status" value="1"/>
</dbReference>
<evidence type="ECO:0000256" key="2">
    <source>
        <dbReference type="ARBA" id="ARBA00022801"/>
    </source>
</evidence>
<accession>A0A1J5PX71</accession>
<dbReference type="PANTHER" id="PTHR42646:SF2">
    <property type="entry name" value="5'-3' EXONUCLEASE FAMILY PROTEIN"/>
    <property type="match status" value="1"/>
</dbReference>
<evidence type="ECO:0000259" key="4">
    <source>
        <dbReference type="SMART" id="SM00475"/>
    </source>
</evidence>
<dbReference type="PANTHER" id="PTHR42646">
    <property type="entry name" value="FLAP ENDONUCLEASE XNI"/>
    <property type="match status" value="1"/>
</dbReference>
<sequence>MSSLLLLDTASLWYRAYYGLPETLVSPSGQPVNAVRGVLDMTARLIMQYRPDRIVACLDCDWRPTWRVALFPEYKANRAKVDETEEVPDTLAPQIPILLKAFEAFGIPMHGADDYEADDVIATLAHSEKGPTTIVTGDRDLFQLVDDHRRTKVAYIARGVSQHELVDESWITAKYGIPSKSYSFYATLRGDPSDGLPGVRGIGEKGAANLVNQFELLENLISAAADPTSGLSPSLKKKITDSLDYLAIAPTIVNCAKDVPLESISLDIPREISNLSEVRSLQNEHSLGTSVERLLAALRQ</sequence>
<keyword evidence="3" id="KW-0238">DNA-binding</keyword>
<dbReference type="Pfam" id="PF01367">
    <property type="entry name" value="5_3_exonuc"/>
    <property type="match status" value="1"/>
</dbReference>
<proteinExistence type="predicted"/>
<name>A0A1J5PX71_9ZZZZ</name>
<keyword evidence="2 5" id="KW-0378">Hydrolase</keyword>
<dbReference type="GO" id="GO:0003677">
    <property type="term" value="F:DNA binding"/>
    <property type="evidence" value="ECO:0007669"/>
    <property type="project" value="UniProtKB-KW"/>
</dbReference>
<gene>
    <name evidence="5" type="primary">ypcP</name>
    <name evidence="5" type="ORF">GALL_459590</name>
</gene>
<dbReference type="AlphaFoldDB" id="A0A1J5PX71"/>
<organism evidence="5">
    <name type="scientific">mine drainage metagenome</name>
    <dbReference type="NCBI Taxonomy" id="410659"/>
    <lineage>
        <taxon>unclassified sequences</taxon>
        <taxon>metagenomes</taxon>
        <taxon>ecological metagenomes</taxon>
    </lineage>
</organism>
<keyword evidence="1" id="KW-0540">Nuclease</keyword>
<dbReference type="SUPFAM" id="SSF88723">
    <property type="entry name" value="PIN domain-like"/>
    <property type="match status" value="1"/>
</dbReference>
<dbReference type="Gene3D" id="1.10.150.20">
    <property type="entry name" value="5' to 3' exonuclease, C-terminal subdomain"/>
    <property type="match status" value="1"/>
</dbReference>
<comment type="caution">
    <text evidence="5">The sequence shown here is derived from an EMBL/GenBank/DDBJ whole genome shotgun (WGS) entry which is preliminary data.</text>
</comment>
<evidence type="ECO:0000256" key="3">
    <source>
        <dbReference type="ARBA" id="ARBA00023125"/>
    </source>
</evidence>
<dbReference type="InterPro" id="IPR002421">
    <property type="entry name" value="5-3_exonuclease"/>
</dbReference>
<dbReference type="SMART" id="SM00279">
    <property type="entry name" value="HhH2"/>
    <property type="match status" value="1"/>
</dbReference>
<dbReference type="SUPFAM" id="SSF47807">
    <property type="entry name" value="5' to 3' exonuclease, C-terminal subdomain"/>
    <property type="match status" value="1"/>
</dbReference>
<dbReference type="CDD" id="cd09859">
    <property type="entry name" value="PIN_53EXO"/>
    <property type="match status" value="1"/>
</dbReference>
<evidence type="ECO:0000256" key="1">
    <source>
        <dbReference type="ARBA" id="ARBA00022722"/>
    </source>
</evidence>
<dbReference type="InterPro" id="IPR020045">
    <property type="entry name" value="DNA_polI_H3TH"/>
</dbReference>
<dbReference type="InterPro" id="IPR008918">
    <property type="entry name" value="HhH2"/>
</dbReference>
<dbReference type="EC" id="3.1.11.-" evidence="5"/>
<evidence type="ECO:0000313" key="5">
    <source>
        <dbReference type="EMBL" id="OIQ72415.1"/>
    </source>
</evidence>
<dbReference type="Pfam" id="PF02739">
    <property type="entry name" value="5_3_exonuc_N"/>
    <property type="match status" value="1"/>
</dbReference>
<dbReference type="InterPro" id="IPR038969">
    <property type="entry name" value="FEN"/>
</dbReference>
<dbReference type="GO" id="GO:0008409">
    <property type="term" value="F:5'-3' exonuclease activity"/>
    <property type="evidence" value="ECO:0007669"/>
    <property type="project" value="InterPro"/>
</dbReference>
<dbReference type="InterPro" id="IPR020046">
    <property type="entry name" value="5-3_exonucl_a-hlix_arch_N"/>
</dbReference>
<dbReference type="InterPro" id="IPR029060">
    <property type="entry name" value="PIN-like_dom_sf"/>
</dbReference>
<dbReference type="InterPro" id="IPR036279">
    <property type="entry name" value="5-3_exonuclease_C_sf"/>
</dbReference>
<protein>
    <submittedName>
        <fullName evidence="5">5'-3' exonuclease</fullName>
        <ecNumber evidence="5">3.1.11.-</ecNumber>
    </submittedName>
</protein>
<dbReference type="SMART" id="SM00475">
    <property type="entry name" value="53EXOc"/>
    <property type="match status" value="1"/>
</dbReference>
<dbReference type="EMBL" id="MLJW01003280">
    <property type="protein sequence ID" value="OIQ72415.1"/>
    <property type="molecule type" value="Genomic_DNA"/>
</dbReference>
<reference evidence="5" key="1">
    <citation type="submission" date="2016-10" db="EMBL/GenBank/DDBJ databases">
        <title>Sequence of Gallionella enrichment culture.</title>
        <authorList>
            <person name="Poehlein A."/>
            <person name="Muehling M."/>
            <person name="Daniel R."/>
        </authorList>
    </citation>
    <scope>NUCLEOTIDE SEQUENCE</scope>
</reference>
<dbReference type="GO" id="GO:0017108">
    <property type="term" value="F:5'-flap endonuclease activity"/>
    <property type="evidence" value="ECO:0007669"/>
    <property type="project" value="InterPro"/>
</dbReference>
<dbReference type="CDD" id="cd09898">
    <property type="entry name" value="H3TH_53EXO"/>
    <property type="match status" value="1"/>
</dbReference>
<keyword evidence="5" id="KW-0269">Exonuclease</keyword>
<feature type="domain" description="5'-3' exonuclease" evidence="4">
    <location>
        <begin position="2"/>
        <end position="272"/>
    </location>
</feature>
<dbReference type="GO" id="GO:0033567">
    <property type="term" value="P:DNA replication, Okazaki fragment processing"/>
    <property type="evidence" value="ECO:0007669"/>
    <property type="project" value="InterPro"/>
</dbReference>